<feature type="domain" description="G" evidence="1">
    <location>
        <begin position="29"/>
        <end position="77"/>
    </location>
</feature>
<organism evidence="2 3">
    <name type="scientific">Mytilus galloprovincialis</name>
    <name type="common">Mediterranean mussel</name>
    <dbReference type="NCBI Taxonomy" id="29158"/>
    <lineage>
        <taxon>Eukaryota</taxon>
        <taxon>Metazoa</taxon>
        <taxon>Spiralia</taxon>
        <taxon>Lophotrochozoa</taxon>
        <taxon>Mollusca</taxon>
        <taxon>Bivalvia</taxon>
        <taxon>Autobranchia</taxon>
        <taxon>Pteriomorphia</taxon>
        <taxon>Mytilida</taxon>
        <taxon>Mytiloidea</taxon>
        <taxon>Mytilidae</taxon>
        <taxon>Mytilinae</taxon>
        <taxon>Mytilus</taxon>
    </lineage>
</organism>
<dbReference type="SUPFAM" id="SSF52540">
    <property type="entry name" value="P-loop containing nucleoside triphosphate hydrolases"/>
    <property type="match status" value="1"/>
</dbReference>
<protein>
    <recommendedName>
        <fullName evidence="1">G domain-containing protein</fullName>
    </recommendedName>
</protein>
<dbReference type="OrthoDB" id="8954335at2759"/>
<evidence type="ECO:0000259" key="1">
    <source>
        <dbReference type="Pfam" id="PF01926"/>
    </source>
</evidence>
<dbReference type="Proteomes" id="UP000596742">
    <property type="component" value="Unassembled WGS sequence"/>
</dbReference>
<dbReference type="InterPro" id="IPR027417">
    <property type="entry name" value="P-loop_NTPase"/>
</dbReference>
<dbReference type="Pfam" id="PF01926">
    <property type="entry name" value="MMR_HSR1"/>
    <property type="match status" value="1"/>
</dbReference>
<proteinExistence type="predicted"/>
<sequence length="82" mass="9202">MILIFFTEAHYENLRRNPDQPLDARVLKLAVIGIPNAGKSTLVNRLMGWKVSSVSSKVHTTRKNTNAVLTEDNTQIVCCTFN</sequence>
<name>A0A8B6BZN4_MYTGA</name>
<dbReference type="Gene3D" id="3.40.50.300">
    <property type="entry name" value="P-loop containing nucleotide triphosphate hydrolases"/>
    <property type="match status" value="1"/>
</dbReference>
<dbReference type="GO" id="GO:0043024">
    <property type="term" value="F:ribosomal small subunit binding"/>
    <property type="evidence" value="ECO:0007669"/>
    <property type="project" value="TreeGrafter"/>
</dbReference>
<evidence type="ECO:0000313" key="2">
    <source>
        <dbReference type="EMBL" id="VDH97611.1"/>
    </source>
</evidence>
<accession>A0A8B6BZN4</accession>
<keyword evidence="3" id="KW-1185">Reference proteome</keyword>
<comment type="caution">
    <text evidence="2">The sequence shown here is derived from an EMBL/GenBank/DDBJ whole genome shotgun (WGS) entry which is preliminary data.</text>
</comment>
<dbReference type="GO" id="GO:0005759">
    <property type="term" value="C:mitochondrial matrix"/>
    <property type="evidence" value="ECO:0007669"/>
    <property type="project" value="TreeGrafter"/>
</dbReference>
<dbReference type="InterPro" id="IPR006073">
    <property type="entry name" value="GTP-bd"/>
</dbReference>
<evidence type="ECO:0000313" key="3">
    <source>
        <dbReference type="Proteomes" id="UP000596742"/>
    </source>
</evidence>
<dbReference type="PANTHER" id="PTHR42698">
    <property type="entry name" value="GTPASE ERA"/>
    <property type="match status" value="1"/>
</dbReference>
<dbReference type="GO" id="GO:0005525">
    <property type="term" value="F:GTP binding"/>
    <property type="evidence" value="ECO:0007669"/>
    <property type="project" value="InterPro"/>
</dbReference>
<dbReference type="AlphaFoldDB" id="A0A8B6BZN4"/>
<reference evidence="2" key="1">
    <citation type="submission" date="2018-11" db="EMBL/GenBank/DDBJ databases">
        <authorList>
            <person name="Alioto T."/>
            <person name="Alioto T."/>
        </authorList>
    </citation>
    <scope>NUCLEOTIDE SEQUENCE</scope>
</reference>
<dbReference type="GO" id="GO:0019843">
    <property type="term" value="F:rRNA binding"/>
    <property type="evidence" value="ECO:0007669"/>
    <property type="project" value="TreeGrafter"/>
</dbReference>
<dbReference type="InterPro" id="IPR005662">
    <property type="entry name" value="GTPase_Era-like"/>
</dbReference>
<dbReference type="GO" id="GO:0000028">
    <property type="term" value="P:ribosomal small subunit assembly"/>
    <property type="evidence" value="ECO:0007669"/>
    <property type="project" value="TreeGrafter"/>
</dbReference>
<gene>
    <name evidence="2" type="ORF">MGAL_10B009813</name>
</gene>
<dbReference type="EMBL" id="UYJE01000923">
    <property type="protein sequence ID" value="VDH97611.1"/>
    <property type="molecule type" value="Genomic_DNA"/>
</dbReference>
<dbReference type="PANTHER" id="PTHR42698:SF1">
    <property type="entry name" value="GTPASE ERA, MITOCHONDRIAL"/>
    <property type="match status" value="1"/>
</dbReference>